<feature type="transmembrane region" description="Helical" evidence="5">
    <location>
        <begin position="110"/>
        <end position="131"/>
    </location>
</feature>
<reference evidence="6 7" key="1">
    <citation type="submission" date="2006-11" db="EMBL/GenBank/DDBJ databases">
        <authorList>
            <person name="Giovannoni S."/>
            <person name="Vergin K."/>
            <person name="Ferriera S."/>
            <person name="Johnson J."/>
            <person name="Kravitz S."/>
            <person name="Beeson K."/>
            <person name="Sutton G."/>
            <person name="Rogers Y.-H."/>
            <person name="Friedman R."/>
            <person name="Frazier M."/>
            <person name="Venter J.C."/>
        </authorList>
    </citation>
    <scope>NUCLEOTIDE SEQUENCE [LARGE SCALE GENOMIC DNA]</scope>
    <source>
        <strain evidence="6 7">HTCC2181</strain>
    </source>
</reference>
<dbReference type="OrthoDB" id="5796801at2"/>
<keyword evidence="3 5" id="KW-1133">Transmembrane helix</keyword>
<evidence type="ECO:0000256" key="1">
    <source>
        <dbReference type="ARBA" id="ARBA00004141"/>
    </source>
</evidence>
<sequence length="136" mass="15298">MNCLNNKLNQIMAPLSFLSTWLIRIGLGTAFIIHAYSKFPLPPEKLMTYFGFSEWLASFVALSELLAGVVIILGGFFNNAWGSILTRFAALMIVVIMIFAFGIAHQDWFITAKLFTSEQAFLFLIGCYFLIKGNEK</sequence>
<evidence type="ECO:0000256" key="3">
    <source>
        <dbReference type="ARBA" id="ARBA00022989"/>
    </source>
</evidence>
<comment type="subcellular location">
    <subcellularLocation>
        <location evidence="1">Membrane</location>
        <topology evidence="1">Multi-pass membrane protein</topology>
    </subcellularLocation>
</comment>
<evidence type="ECO:0008006" key="8">
    <source>
        <dbReference type="Google" id="ProtNLM"/>
    </source>
</evidence>
<dbReference type="AlphaFoldDB" id="A0P5R6"/>
<name>A0P5R6_9PROT</name>
<dbReference type="GO" id="GO:0016020">
    <property type="term" value="C:membrane"/>
    <property type="evidence" value="ECO:0007669"/>
    <property type="project" value="UniProtKB-SubCell"/>
</dbReference>
<feature type="transmembrane region" description="Helical" evidence="5">
    <location>
        <begin position="56"/>
        <end position="77"/>
    </location>
</feature>
<organism evidence="6 7">
    <name type="scientific">Methylophilales bacterium HTCC2181</name>
    <dbReference type="NCBI Taxonomy" id="383631"/>
    <lineage>
        <taxon>Bacteria</taxon>
        <taxon>Pseudomonadati</taxon>
        <taxon>Pseudomonadota</taxon>
        <taxon>Betaproteobacteria</taxon>
        <taxon>Nitrosomonadales</taxon>
        <taxon>OM43 clade</taxon>
    </lineage>
</organism>
<evidence type="ECO:0000313" key="7">
    <source>
        <dbReference type="Proteomes" id="UP000054262"/>
    </source>
</evidence>
<feature type="transmembrane region" description="Helical" evidence="5">
    <location>
        <begin position="84"/>
        <end position="104"/>
    </location>
</feature>
<evidence type="ECO:0000256" key="2">
    <source>
        <dbReference type="ARBA" id="ARBA00022692"/>
    </source>
</evidence>
<dbReference type="Proteomes" id="UP000054262">
    <property type="component" value="Unassembled WGS sequence"/>
</dbReference>
<gene>
    <name evidence="6" type="ORF">MB2181_02345</name>
</gene>
<comment type="caution">
    <text evidence="6">The sequence shown here is derived from an EMBL/GenBank/DDBJ whole genome shotgun (WGS) entry which is preliminary data.</text>
</comment>
<evidence type="ECO:0000256" key="5">
    <source>
        <dbReference type="SAM" id="Phobius"/>
    </source>
</evidence>
<keyword evidence="7" id="KW-1185">Reference proteome</keyword>
<keyword evidence="2 5" id="KW-0812">Transmembrane</keyword>
<keyword evidence="4 5" id="KW-0472">Membrane</keyword>
<dbReference type="Pfam" id="PF07681">
    <property type="entry name" value="DoxX"/>
    <property type="match status" value="1"/>
</dbReference>
<accession>A0P5R6</accession>
<feature type="transmembrane region" description="Helical" evidence="5">
    <location>
        <begin position="12"/>
        <end position="36"/>
    </location>
</feature>
<proteinExistence type="predicted"/>
<evidence type="ECO:0000256" key="4">
    <source>
        <dbReference type="ARBA" id="ARBA00023136"/>
    </source>
</evidence>
<dbReference type="EMBL" id="AAUX01000001">
    <property type="protein sequence ID" value="EAV46876.1"/>
    <property type="molecule type" value="Genomic_DNA"/>
</dbReference>
<evidence type="ECO:0000313" key="6">
    <source>
        <dbReference type="EMBL" id="EAV46876.1"/>
    </source>
</evidence>
<protein>
    <recommendedName>
        <fullName evidence="8">DoxX family protein</fullName>
    </recommendedName>
</protein>
<dbReference type="InterPro" id="IPR032808">
    <property type="entry name" value="DoxX"/>
</dbReference>